<accession>A0A177B0M5</accession>
<dbReference type="OrthoDB" id="26525at2759"/>
<dbReference type="InterPro" id="IPR002048">
    <property type="entry name" value="EF_hand_dom"/>
</dbReference>
<feature type="domain" description="EF-hand" evidence="1">
    <location>
        <begin position="69"/>
        <end position="104"/>
    </location>
</feature>
<dbReference type="AlphaFoldDB" id="A0A177B0M5"/>
<dbReference type="PANTHER" id="PTHR20875:SF5">
    <property type="entry name" value="EF-HAND DOMAIN-CONTAINING PROTEIN"/>
    <property type="match status" value="1"/>
</dbReference>
<proteinExistence type="predicted"/>
<evidence type="ECO:0000313" key="2">
    <source>
        <dbReference type="EMBL" id="OAF67837.1"/>
    </source>
</evidence>
<dbReference type="InterPro" id="IPR052603">
    <property type="entry name" value="EFCB6"/>
</dbReference>
<gene>
    <name evidence="2" type="ORF">A3Q56_04437</name>
</gene>
<reference evidence="2 3" key="1">
    <citation type="submission" date="2016-04" db="EMBL/GenBank/DDBJ databases">
        <title>The genome of Intoshia linei affirms orthonectids as highly simplified spiralians.</title>
        <authorList>
            <person name="Mikhailov K.V."/>
            <person name="Slusarev G.S."/>
            <person name="Nikitin M.A."/>
            <person name="Logacheva M.D."/>
            <person name="Penin A."/>
            <person name="Aleoshin V."/>
            <person name="Panchin Y.V."/>
        </authorList>
    </citation>
    <scope>NUCLEOTIDE SEQUENCE [LARGE SCALE GENOMIC DNA]</scope>
    <source>
        <strain evidence="2">Intl2013</strain>
        <tissue evidence="2">Whole animal</tissue>
    </source>
</reference>
<dbReference type="Proteomes" id="UP000078046">
    <property type="component" value="Unassembled WGS sequence"/>
</dbReference>
<dbReference type="EMBL" id="LWCA01000563">
    <property type="protein sequence ID" value="OAF67837.1"/>
    <property type="molecule type" value="Genomic_DNA"/>
</dbReference>
<keyword evidence="3" id="KW-1185">Reference proteome</keyword>
<dbReference type="SUPFAM" id="SSF47473">
    <property type="entry name" value="EF-hand"/>
    <property type="match status" value="1"/>
</dbReference>
<dbReference type="PANTHER" id="PTHR20875">
    <property type="entry name" value="EF-HAND CALCIUM-BINDING DOMAIN-CONTAINING PROTEIN 6-RELATED"/>
    <property type="match status" value="1"/>
</dbReference>
<organism evidence="2 3">
    <name type="scientific">Intoshia linei</name>
    <dbReference type="NCBI Taxonomy" id="1819745"/>
    <lineage>
        <taxon>Eukaryota</taxon>
        <taxon>Metazoa</taxon>
        <taxon>Spiralia</taxon>
        <taxon>Lophotrochozoa</taxon>
        <taxon>Mesozoa</taxon>
        <taxon>Orthonectida</taxon>
        <taxon>Rhopaluridae</taxon>
        <taxon>Intoshia</taxon>
    </lineage>
</organism>
<dbReference type="PROSITE" id="PS50222">
    <property type="entry name" value="EF_HAND_2"/>
    <property type="match status" value="1"/>
</dbReference>
<dbReference type="InterPro" id="IPR011992">
    <property type="entry name" value="EF-hand-dom_pair"/>
</dbReference>
<dbReference type="Gene3D" id="1.10.238.10">
    <property type="entry name" value="EF-hand"/>
    <property type="match status" value="2"/>
</dbReference>
<protein>
    <recommendedName>
        <fullName evidence="1">EF-hand domain-containing protein</fullName>
    </recommendedName>
</protein>
<sequence length="304" mass="35331">MQLPRLSLDRTVSSSKSFKNSQSLNIVGECATLDNLPDITVKKKVDSYSKVKMNGNTSVLGLVKVKLRRAYKILLEKFLKYDLDGTQYINKEYFIEIIKSLNTDIELKYLPSLLSECDINVNRTTIPYTKFLMQFMDRSLGSITHRTLTSQKLKTGMVKLEYEIVSYLQCEFLKLLALFQKYDTLSRGIISVEDCKHCLEVFIGLTIQKNEMDCLLVRLPTSMDGANIHYIDFMKELNFNELRNSSKISNLSISTKMRTQEQLILIIRKNITNNLPLIEKYFEEIDIANTKRLTQDYMYLIFKK</sequence>
<comment type="caution">
    <text evidence="2">The sequence shown here is derived from an EMBL/GenBank/DDBJ whole genome shotgun (WGS) entry which is preliminary data.</text>
</comment>
<dbReference type="GO" id="GO:0005509">
    <property type="term" value="F:calcium ion binding"/>
    <property type="evidence" value="ECO:0007669"/>
    <property type="project" value="InterPro"/>
</dbReference>
<evidence type="ECO:0000259" key="1">
    <source>
        <dbReference type="PROSITE" id="PS50222"/>
    </source>
</evidence>
<evidence type="ECO:0000313" key="3">
    <source>
        <dbReference type="Proteomes" id="UP000078046"/>
    </source>
</evidence>
<name>A0A177B0M5_9BILA</name>